<keyword evidence="8 10" id="KW-0413">Isomerase</keyword>
<dbReference type="NCBIfam" id="TIGR01179">
    <property type="entry name" value="galE"/>
    <property type="match status" value="1"/>
</dbReference>
<proteinExistence type="inferred from homology"/>
<dbReference type="SUPFAM" id="SSF51735">
    <property type="entry name" value="NAD(P)-binding Rossmann-fold domains"/>
    <property type="match status" value="1"/>
</dbReference>
<keyword evidence="9 10" id="KW-0119">Carbohydrate metabolism</keyword>
<evidence type="ECO:0000256" key="6">
    <source>
        <dbReference type="ARBA" id="ARBA00018569"/>
    </source>
</evidence>
<organism evidence="12 13">
    <name type="scientific">Plantactinospora solaniradicis</name>
    <dbReference type="NCBI Taxonomy" id="1723736"/>
    <lineage>
        <taxon>Bacteria</taxon>
        <taxon>Bacillati</taxon>
        <taxon>Actinomycetota</taxon>
        <taxon>Actinomycetes</taxon>
        <taxon>Micromonosporales</taxon>
        <taxon>Micromonosporaceae</taxon>
        <taxon>Plantactinospora</taxon>
    </lineage>
</organism>
<accession>A0ABW1K010</accession>
<comment type="cofactor">
    <cofactor evidence="2 10">
        <name>NAD(+)</name>
        <dbReference type="ChEBI" id="CHEBI:57540"/>
    </cofactor>
</comment>
<reference evidence="13" key="1">
    <citation type="journal article" date="2019" name="Int. J. Syst. Evol. Microbiol.">
        <title>The Global Catalogue of Microorganisms (GCM) 10K type strain sequencing project: providing services to taxonomists for standard genome sequencing and annotation.</title>
        <authorList>
            <consortium name="The Broad Institute Genomics Platform"/>
            <consortium name="The Broad Institute Genome Sequencing Center for Infectious Disease"/>
            <person name="Wu L."/>
            <person name="Ma J."/>
        </authorList>
    </citation>
    <scope>NUCLEOTIDE SEQUENCE [LARGE SCALE GENOMIC DNA]</scope>
    <source>
        <strain evidence="13">ZS-35-S2</strain>
    </source>
</reference>
<comment type="caution">
    <text evidence="12">The sequence shown here is derived from an EMBL/GenBank/DDBJ whole genome shotgun (WGS) entry which is preliminary data.</text>
</comment>
<name>A0ABW1K010_9ACTN</name>
<evidence type="ECO:0000313" key="13">
    <source>
        <dbReference type="Proteomes" id="UP001596203"/>
    </source>
</evidence>
<evidence type="ECO:0000256" key="3">
    <source>
        <dbReference type="ARBA" id="ARBA00004947"/>
    </source>
</evidence>
<evidence type="ECO:0000256" key="9">
    <source>
        <dbReference type="ARBA" id="ARBA00023277"/>
    </source>
</evidence>
<evidence type="ECO:0000256" key="4">
    <source>
        <dbReference type="ARBA" id="ARBA00007637"/>
    </source>
</evidence>
<evidence type="ECO:0000256" key="7">
    <source>
        <dbReference type="ARBA" id="ARBA00023027"/>
    </source>
</evidence>
<gene>
    <name evidence="12" type="primary">galE</name>
    <name evidence="12" type="ORF">ACFP2T_02365</name>
</gene>
<dbReference type="Pfam" id="PF01370">
    <property type="entry name" value="Epimerase"/>
    <property type="match status" value="1"/>
</dbReference>
<evidence type="ECO:0000256" key="8">
    <source>
        <dbReference type="ARBA" id="ARBA00023235"/>
    </source>
</evidence>
<dbReference type="PANTHER" id="PTHR43725">
    <property type="entry name" value="UDP-GLUCOSE 4-EPIMERASE"/>
    <property type="match status" value="1"/>
</dbReference>
<dbReference type="CDD" id="cd05247">
    <property type="entry name" value="UDP_G4E_1_SDR_e"/>
    <property type="match status" value="1"/>
</dbReference>
<dbReference type="Proteomes" id="UP001596203">
    <property type="component" value="Unassembled WGS sequence"/>
</dbReference>
<dbReference type="GO" id="GO:0003978">
    <property type="term" value="F:UDP-glucose 4-epimerase activity"/>
    <property type="evidence" value="ECO:0007669"/>
    <property type="project" value="UniProtKB-EC"/>
</dbReference>
<dbReference type="Gene3D" id="3.40.50.720">
    <property type="entry name" value="NAD(P)-binding Rossmann-like Domain"/>
    <property type="match status" value="1"/>
</dbReference>
<protein>
    <recommendedName>
        <fullName evidence="6 10">UDP-glucose 4-epimerase</fullName>
        <ecNumber evidence="5 10">5.1.3.2</ecNumber>
    </recommendedName>
</protein>
<comment type="pathway">
    <text evidence="3 10">Carbohydrate metabolism; galactose metabolism.</text>
</comment>
<dbReference type="InterPro" id="IPR005886">
    <property type="entry name" value="UDP_G4E"/>
</dbReference>
<dbReference type="EMBL" id="JBHSPR010000001">
    <property type="protein sequence ID" value="MFC6015041.1"/>
    <property type="molecule type" value="Genomic_DNA"/>
</dbReference>
<dbReference type="PANTHER" id="PTHR43725:SF53">
    <property type="entry name" value="UDP-ARABINOSE 4-EPIMERASE 1"/>
    <property type="match status" value="1"/>
</dbReference>
<dbReference type="Gene3D" id="3.90.25.10">
    <property type="entry name" value="UDP-galactose 4-epimerase, domain 1"/>
    <property type="match status" value="1"/>
</dbReference>
<dbReference type="InterPro" id="IPR001509">
    <property type="entry name" value="Epimerase_deHydtase"/>
</dbReference>
<evidence type="ECO:0000256" key="10">
    <source>
        <dbReference type="RuleBase" id="RU366046"/>
    </source>
</evidence>
<comment type="subunit">
    <text evidence="10">Homodimer.</text>
</comment>
<evidence type="ECO:0000256" key="2">
    <source>
        <dbReference type="ARBA" id="ARBA00001911"/>
    </source>
</evidence>
<comment type="catalytic activity">
    <reaction evidence="1 10">
        <text>UDP-alpha-D-glucose = UDP-alpha-D-galactose</text>
        <dbReference type="Rhea" id="RHEA:22168"/>
        <dbReference type="ChEBI" id="CHEBI:58885"/>
        <dbReference type="ChEBI" id="CHEBI:66914"/>
        <dbReference type="EC" id="5.1.3.2"/>
    </reaction>
</comment>
<dbReference type="InterPro" id="IPR036291">
    <property type="entry name" value="NAD(P)-bd_dom_sf"/>
</dbReference>
<sequence length="328" mass="34833">MKLLVTGGAGYIGSVVTRMLLDAGHQVVVLDDLRTGYPEAVAPEATFVQASIHDAAEVLTPEAGFDGVVHLAALIAAGESMVKPELYWANNTVGSLALLDAARIAGVPRFVFSSTAAVYGNPTSLPIAETAHTLPTNTYGATKLAVDFALASMATAHGLAAVSLRYFNVAGAYLRPGIALGERHEPETHLIPIALQVAAGRREKLQLFGDDYPTLDGTCVRDYIHIEDLARAHLLALETARPGEHRVFNLGNGNGFTNLQVVEAVREVTGHPVPTETAPRRSGDPAELVASSDRARTELGWTPAKPGLPEIVSDAWTFYQARLQDGQA</sequence>
<keyword evidence="7 10" id="KW-0520">NAD</keyword>
<evidence type="ECO:0000256" key="5">
    <source>
        <dbReference type="ARBA" id="ARBA00013189"/>
    </source>
</evidence>
<evidence type="ECO:0000256" key="1">
    <source>
        <dbReference type="ARBA" id="ARBA00000083"/>
    </source>
</evidence>
<dbReference type="EC" id="5.1.3.2" evidence="5 10"/>
<comment type="similarity">
    <text evidence="4 10">Belongs to the NAD(P)-dependent epimerase/dehydratase family.</text>
</comment>
<evidence type="ECO:0000313" key="12">
    <source>
        <dbReference type="EMBL" id="MFC6015041.1"/>
    </source>
</evidence>
<evidence type="ECO:0000259" key="11">
    <source>
        <dbReference type="Pfam" id="PF01370"/>
    </source>
</evidence>
<keyword evidence="13" id="KW-1185">Reference proteome</keyword>
<dbReference type="RefSeq" id="WP_377416725.1">
    <property type="nucleotide sequence ID" value="NZ_JBHSPR010000001.1"/>
</dbReference>
<feature type="domain" description="NAD-dependent epimerase/dehydratase" evidence="11">
    <location>
        <begin position="4"/>
        <end position="251"/>
    </location>
</feature>